<evidence type="ECO:0000256" key="14">
    <source>
        <dbReference type="SAM" id="MobiDB-lite"/>
    </source>
</evidence>
<evidence type="ECO:0000256" key="1">
    <source>
        <dbReference type="ARBA" id="ARBA00004648"/>
    </source>
</evidence>
<evidence type="ECO:0000256" key="8">
    <source>
        <dbReference type="ARBA" id="ARBA00023125"/>
    </source>
</evidence>
<keyword evidence="3" id="KW-0812">Transmembrane</keyword>
<evidence type="ECO:0000256" key="11">
    <source>
        <dbReference type="ARBA" id="ARBA00023163"/>
    </source>
</evidence>
<feature type="domain" description="BZIP" evidence="15">
    <location>
        <begin position="220"/>
        <end position="283"/>
    </location>
</feature>
<reference evidence="16 17" key="1">
    <citation type="journal article" date="2019" name="Genome Biol. Evol.">
        <title>Whole-Genome Sequencing of the Giant Devil Catfish, Bagarius yarrelli.</title>
        <authorList>
            <person name="Jiang W."/>
            <person name="Lv Y."/>
            <person name="Cheng L."/>
            <person name="Yang K."/>
            <person name="Chao B."/>
            <person name="Wang X."/>
            <person name="Li Y."/>
            <person name="Pan X."/>
            <person name="You X."/>
            <person name="Zhang Y."/>
            <person name="Yang J."/>
            <person name="Li J."/>
            <person name="Zhang X."/>
            <person name="Liu S."/>
            <person name="Sun C."/>
            <person name="Yang J."/>
            <person name="Shi Q."/>
        </authorList>
    </citation>
    <scope>NUCLEOTIDE SEQUENCE [LARGE SCALE GENOMIC DNA]</scope>
    <source>
        <strain evidence="16">JWS20170419001</strain>
        <tissue evidence="16">Muscle</tissue>
    </source>
</reference>
<keyword evidence="17" id="KW-1185">Reference proteome</keyword>
<accession>A0A556V131</accession>
<dbReference type="OrthoDB" id="674948at2759"/>
<dbReference type="Proteomes" id="UP000319801">
    <property type="component" value="Unassembled WGS sequence"/>
</dbReference>
<dbReference type="InterPro" id="IPR046347">
    <property type="entry name" value="bZIP_sf"/>
</dbReference>
<keyword evidence="4" id="KW-0256">Endoplasmic reticulum</keyword>
<dbReference type="Pfam" id="PF00170">
    <property type="entry name" value="bZIP_1"/>
    <property type="match status" value="1"/>
</dbReference>
<dbReference type="SMART" id="SM00338">
    <property type="entry name" value="BRLZ"/>
    <property type="match status" value="1"/>
</dbReference>
<dbReference type="GO" id="GO:0000981">
    <property type="term" value="F:DNA-binding transcription factor activity, RNA polymerase II-specific"/>
    <property type="evidence" value="ECO:0007669"/>
    <property type="project" value="TreeGrafter"/>
</dbReference>
<organism evidence="16 17">
    <name type="scientific">Bagarius yarrelli</name>
    <name type="common">Goonch</name>
    <name type="synonym">Bagrus yarrelli</name>
    <dbReference type="NCBI Taxonomy" id="175774"/>
    <lineage>
        <taxon>Eukaryota</taxon>
        <taxon>Metazoa</taxon>
        <taxon>Chordata</taxon>
        <taxon>Craniata</taxon>
        <taxon>Vertebrata</taxon>
        <taxon>Euteleostomi</taxon>
        <taxon>Actinopterygii</taxon>
        <taxon>Neopterygii</taxon>
        <taxon>Teleostei</taxon>
        <taxon>Ostariophysi</taxon>
        <taxon>Siluriformes</taxon>
        <taxon>Sisoridae</taxon>
        <taxon>Sisorinae</taxon>
        <taxon>Bagarius</taxon>
    </lineage>
</organism>
<dbReference type="GO" id="GO:0005634">
    <property type="term" value="C:nucleus"/>
    <property type="evidence" value="ECO:0007669"/>
    <property type="project" value="TreeGrafter"/>
</dbReference>
<evidence type="ECO:0000256" key="3">
    <source>
        <dbReference type="ARBA" id="ARBA00022692"/>
    </source>
</evidence>
<evidence type="ECO:0000256" key="9">
    <source>
        <dbReference type="ARBA" id="ARBA00023136"/>
    </source>
</evidence>
<evidence type="ECO:0000256" key="10">
    <source>
        <dbReference type="ARBA" id="ARBA00023159"/>
    </source>
</evidence>
<gene>
    <name evidence="16" type="ORF">Baya_11783</name>
</gene>
<evidence type="ECO:0000259" key="15">
    <source>
        <dbReference type="PROSITE" id="PS50217"/>
    </source>
</evidence>
<evidence type="ECO:0000256" key="6">
    <source>
        <dbReference type="ARBA" id="ARBA00022989"/>
    </source>
</evidence>
<dbReference type="GO" id="GO:0005789">
    <property type="term" value="C:endoplasmic reticulum membrane"/>
    <property type="evidence" value="ECO:0007669"/>
    <property type="project" value="UniProtKB-SubCell"/>
</dbReference>
<comment type="subcellular location">
    <subcellularLocation>
        <location evidence="1">Endoplasmic reticulum membrane</location>
        <topology evidence="1">Single-pass type II membrane protein</topology>
    </subcellularLocation>
</comment>
<dbReference type="PROSITE" id="PS00036">
    <property type="entry name" value="BZIP_BASIC"/>
    <property type="match status" value="1"/>
</dbReference>
<keyword evidence="9" id="KW-0472">Membrane</keyword>
<evidence type="ECO:0000313" key="17">
    <source>
        <dbReference type="Proteomes" id="UP000319801"/>
    </source>
</evidence>
<evidence type="ECO:0000313" key="16">
    <source>
        <dbReference type="EMBL" id="TSR27748.1"/>
    </source>
</evidence>
<dbReference type="PROSITE" id="PS50217">
    <property type="entry name" value="BZIP"/>
    <property type="match status" value="1"/>
</dbReference>
<keyword evidence="5" id="KW-0735">Signal-anchor</keyword>
<evidence type="ECO:0000256" key="13">
    <source>
        <dbReference type="ARBA" id="ARBA00023242"/>
    </source>
</evidence>
<dbReference type="EMBL" id="VCAZ01000092">
    <property type="protein sequence ID" value="TSR27748.1"/>
    <property type="molecule type" value="Genomic_DNA"/>
</dbReference>
<keyword evidence="7" id="KW-0805">Transcription regulation</keyword>
<comment type="caution">
    <text evidence="16">The sequence shown here is derived from an EMBL/GenBank/DDBJ whole genome shotgun (WGS) entry which is preliminary data.</text>
</comment>
<feature type="compositionally biased region" description="Low complexity" evidence="14">
    <location>
        <begin position="105"/>
        <end position="114"/>
    </location>
</feature>
<keyword evidence="11" id="KW-0804">Transcription</keyword>
<evidence type="ECO:0000256" key="4">
    <source>
        <dbReference type="ARBA" id="ARBA00022824"/>
    </source>
</evidence>
<evidence type="ECO:0000256" key="7">
    <source>
        <dbReference type="ARBA" id="ARBA00023015"/>
    </source>
</evidence>
<keyword evidence="8" id="KW-0238">DNA-binding</keyword>
<sequence>MMGFHMMDSFPLERMKLFFVFYLRQSFNGTELLDILFEHTDENSVPEEPEGGHVTMVWPFPDQSLLTHSEDDADHFLDSLLNVCECGSSSSTPIWAPSPCDSGISDDPLSESLDSPPPPLLPNLPSLSSNLLLDSLNTQHHHLLPGSPPSFHLLPQSQQQFSDWALGDVSINVDTWESSLSRYNSMVPQCVSNPEHPSVFQLSVKDLLLSNLGESYEEKILKKIRRKIRNKQSAQESRKKKKDYLDDLEGKLQPLSQSKTGDQADFSNAKVQSRSLRSVVEVHSQMETDANIISKMNIRPEYADMEPLHHNHSYRDQKHHQGDPITGYRAMLCWHNSQLCPQQDRK</sequence>
<keyword evidence="6" id="KW-1133">Transmembrane helix</keyword>
<comment type="similarity">
    <text evidence="2">Belongs to the bZIP family. ATF subfamily.</text>
</comment>
<keyword evidence="13" id="KW-0539">Nucleus</keyword>
<protein>
    <submittedName>
        <fullName evidence="16">Cyclic AMP-responsive element-binding protein 3-like protein 3-B</fullName>
    </submittedName>
</protein>
<evidence type="ECO:0000256" key="5">
    <source>
        <dbReference type="ARBA" id="ARBA00022968"/>
    </source>
</evidence>
<keyword evidence="12" id="KW-0325">Glycoprotein</keyword>
<dbReference type="SUPFAM" id="SSF57959">
    <property type="entry name" value="Leucine zipper domain"/>
    <property type="match status" value="1"/>
</dbReference>
<keyword evidence="10" id="KW-0010">Activator</keyword>
<dbReference type="InterPro" id="IPR051381">
    <property type="entry name" value="CREB_ATF_subfamily"/>
</dbReference>
<dbReference type="PANTHER" id="PTHR45996">
    <property type="entry name" value="AGAP001464-PB"/>
    <property type="match status" value="1"/>
</dbReference>
<dbReference type="PANTHER" id="PTHR45996:SF1">
    <property type="entry name" value="CYCLIC AMP-RESPONSIVE ELEMENT-BINDING PROTEIN 3-LIKE PROTEIN 3"/>
    <property type="match status" value="1"/>
</dbReference>
<proteinExistence type="inferred from homology"/>
<evidence type="ECO:0000256" key="2">
    <source>
        <dbReference type="ARBA" id="ARBA00009050"/>
    </source>
</evidence>
<name>A0A556V131_BAGYA</name>
<dbReference type="GO" id="GO:0000978">
    <property type="term" value="F:RNA polymerase II cis-regulatory region sequence-specific DNA binding"/>
    <property type="evidence" value="ECO:0007669"/>
    <property type="project" value="TreeGrafter"/>
</dbReference>
<dbReference type="Gene3D" id="1.20.5.170">
    <property type="match status" value="1"/>
</dbReference>
<evidence type="ECO:0000256" key="12">
    <source>
        <dbReference type="ARBA" id="ARBA00023180"/>
    </source>
</evidence>
<dbReference type="AlphaFoldDB" id="A0A556V131"/>
<feature type="region of interest" description="Disordered" evidence="14">
    <location>
        <begin position="97"/>
        <end position="117"/>
    </location>
</feature>
<dbReference type="InterPro" id="IPR004827">
    <property type="entry name" value="bZIP"/>
</dbReference>